<dbReference type="GO" id="GO:0005576">
    <property type="term" value="C:extracellular region"/>
    <property type="evidence" value="ECO:0007669"/>
    <property type="project" value="UniProtKB-SubCell"/>
</dbReference>
<feature type="transmembrane region" description="Helical" evidence="5">
    <location>
        <begin position="259"/>
        <end position="282"/>
    </location>
</feature>
<evidence type="ECO:0000256" key="4">
    <source>
        <dbReference type="SAM" id="MobiDB-lite"/>
    </source>
</evidence>
<comment type="caution">
    <text evidence="7">The sequence shown here is derived from an EMBL/GenBank/DDBJ whole genome shotgun (WGS) entry which is preliminary data.</text>
</comment>
<evidence type="ECO:0000313" key="8">
    <source>
        <dbReference type="Proteomes" id="UP000176631"/>
    </source>
</evidence>
<feature type="domain" description="Carbohydrate-binding module family 96" evidence="6">
    <location>
        <begin position="33"/>
        <end position="198"/>
    </location>
</feature>
<dbReference type="NCBIfam" id="NF033679">
    <property type="entry name" value="DNRLRE_dom"/>
    <property type="match status" value="1"/>
</dbReference>
<dbReference type="STRING" id="1802593.A2172_05225"/>
<evidence type="ECO:0000256" key="1">
    <source>
        <dbReference type="ARBA" id="ARBA00004613"/>
    </source>
</evidence>
<organism evidence="7 8">
    <name type="scientific">Candidatus Woykebacteria bacterium RBG_13_40_15</name>
    <dbReference type="NCBI Taxonomy" id="1802593"/>
    <lineage>
        <taxon>Bacteria</taxon>
        <taxon>Candidatus Woykeibacteriota</taxon>
    </lineage>
</organism>
<name>A0A1G1W638_9BACT</name>
<protein>
    <recommendedName>
        <fullName evidence="6">Carbohydrate-binding module family 96 domain-containing protein</fullName>
    </recommendedName>
</protein>
<keyword evidence="5" id="KW-0812">Transmembrane</keyword>
<reference evidence="7 8" key="1">
    <citation type="journal article" date="2016" name="Nat. Commun.">
        <title>Thousands of microbial genomes shed light on interconnected biogeochemical processes in an aquifer system.</title>
        <authorList>
            <person name="Anantharaman K."/>
            <person name="Brown C.T."/>
            <person name="Hug L.A."/>
            <person name="Sharon I."/>
            <person name="Castelle C.J."/>
            <person name="Probst A.J."/>
            <person name="Thomas B.C."/>
            <person name="Singh A."/>
            <person name="Wilkins M.J."/>
            <person name="Karaoz U."/>
            <person name="Brodie E.L."/>
            <person name="Williams K.H."/>
            <person name="Hubbard S.S."/>
            <person name="Banfield J.F."/>
        </authorList>
    </citation>
    <scope>NUCLEOTIDE SEQUENCE [LARGE SCALE GENOMIC DNA]</scope>
</reference>
<feature type="compositionally biased region" description="Polar residues" evidence="4">
    <location>
        <begin position="205"/>
        <end position="220"/>
    </location>
</feature>
<proteinExistence type="predicted"/>
<feature type="compositionally biased region" description="Low complexity" evidence="4">
    <location>
        <begin position="221"/>
        <end position="233"/>
    </location>
</feature>
<dbReference type="InterPro" id="IPR055372">
    <property type="entry name" value="CBM96"/>
</dbReference>
<feature type="region of interest" description="Disordered" evidence="4">
    <location>
        <begin position="201"/>
        <end position="248"/>
    </location>
</feature>
<dbReference type="EMBL" id="MHCP01000029">
    <property type="protein sequence ID" value="OGY23081.1"/>
    <property type="molecule type" value="Genomic_DNA"/>
</dbReference>
<sequence>MKRLPLVFVFTIFFISLLFLIPKDNRVFAASTIELPSTGDTLIDTWFPSSNFGTLDYTQASKMSTTKQRILIKFNIDSIPTNASITSAALYMYMRDCSGSEESNSLHIDRVTSSWSEKTATWDNSKNIFASWYSVSAPCSSMHSYLKFDATSLVKAWFNGTYSNWGFYIWGKETAVESWGKRFFSKEDTSNKPKLVVVYNVPAQGPSTGGTDQTTSPETSADQGTDVTTTDQGAGSGKQTATSAVKKDTSNAEKNGISWVRVALLAGLSALLIGIIAGYGVYRYRKSKSYKKEDKKETPIQNPSP</sequence>
<gene>
    <name evidence="7" type="ORF">A2172_05225</name>
</gene>
<dbReference type="Pfam" id="PF24517">
    <property type="entry name" value="CBM96"/>
    <property type="match status" value="1"/>
</dbReference>
<dbReference type="Gene3D" id="2.60.120.970">
    <property type="match status" value="1"/>
</dbReference>
<keyword evidence="2" id="KW-0964">Secreted</keyword>
<keyword evidence="5" id="KW-1133">Transmembrane helix</keyword>
<comment type="subcellular location">
    <subcellularLocation>
        <location evidence="1">Secreted</location>
    </subcellularLocation>
</comment>
<keyword evidence="5" id="KW-0472">Membrane</keyword>
<evidence type="ECO:0000256" key="3">
    <source>
        <dbReference type="ARBA" id="ARBA00022729"/>
    </source>
</evidence>
<accession>A0A1G1W638</accession>
<evidence type="ECO:0000256" key="5">
    <source>
        <dbReference type="SAM" id="Phobius"/>
    </source>
</evidence>
<evidence type="ECO:0000259" key="6">
    <source>
        <dbReference type="Pfam" id="PF24517"/>
    </source>
</evidence>
<dbReference type="AlphaFoldDB" id="A0A1G1W638"/>
<dbReference type="Proteomes" id="UP000176631">
    <property type="component" value="Unassembled WGS sequence"/>
</dbReference>
<evidence type="ECO:0000256" key="2">
    <source>
        <dbReference type="ARBA" id="ARBA00022525"/>
    </source>
</evidence>
<keyword evidence="3" id="KW-0732">Signal</keyword>
<evidence type="ECO:0000313" key="7">
    <source>
        <dbReference type="EMBL" id="OGY23081.1"/>
    </source>
</evidence>